<sequence length="327" mass="36720">MSILVSDEKLFAIILYSVFVNNKYLPSVRDVWKNSWIIGTSGALAIGLASAIVAPFIISAIIYALGFGTGGIAAHSFGSWFMSLYGGVIAHGSLVSILQSIGAAGLGSLGIFLSSSFGAAIGILIGAIGGSNLARYIEERDLIGVEKQMLKSLVQIKQNTYQNNHHMVIFTLMPALLYNDTLLRCFFEIFISSSPFINSKLFRFDFMENDLLKLKSEEERLNRIIHNLLINNYEKSRIEYIFRDNYLVGLKLDLNGYKSSNLIINTLVEVWNVINCNIVMSIDFYKFRDQIKDQIKKIDINKLSSQIGDQVNKQINKFNINKFRSKL</sequence>
<feature type="transmembrane region" description="Helical" evidence="6">
    <location>
        <begin position="104"/>
        <end position="128"/>
    </location>
</feature>
<dbReference type="PANTHER" id="PTHR16932">
    <property type="entry name" value="INTERFERON ALPHA-INDUCIBLE PROTEIN 27"/>
    <property type="match status" value="1"/>
</dbReference>
<evidence type="ECO:0000256" key="2">
    <source>
        <dbReference type="ARBA" id="ARBA00007262"/>
    </source>
</evidence>
<comment type="subcellular location">
    <subcellularLocation>
        <location evidence="1">Membrane</location>
        <topology evidence="1">Multi-pass membrane protein</topology>
    </subcellularLocation>
</comment>
<dbReference type="EMBL" id="LLXI01000171">
    <property type="protein sequence ID" value="PKY41872.1"/>
    <property type="molecule type" value="Genomic_DNA"/>
</dbReference>
<dbReference type="Pfam" id="PF06140">
    <property type="entry name" value="Ifi-6-16"/>
    <property type="match status" value="1"/>
</dbReference>
<evidence type="ECO:0000256" key="5">
    <source>
        <dbReference type="ARBA" id="ARBA00023136"/>
    </source>
</evidence>
<evidence type="ECO:0000256" key="4">
    <source>
        <dbReference type="ARBA" id="ARBA00022989"/>
    </source>
</evidence>
<evidence type="ECO:0000313" key="7">
    <source>
        <dbReference type="EMBL" id="PKY41872.1"/>
    </source>
</evidence>
<dbReference type="Proteomes" id="UP000234323">
    <property type="component" value="Unassembled WGS sequence"/>
</dbReference>
<keyword evidence="8" id="KW-1185">Reference proteome</keyword>
<dbReference type="GO" id="GO:0016020">
    <property type="term" value="C:membrane"/>
    <property type="evidence" value="ECO:0007669"/>
    <property type="project" value="UniProtKB-SubCell"/>
</dbReference>
<gene>
    <name evidence="7" type="ORF">RhiirA4_502671</name>
</gene>
<dbReference type="VEuPathDB" id="FungiDB:RhiirFUN_003416"/>
<evidence type="ECO:0000256" key="6">
    <source>
        <dbReference type="SAM" id="Phobius"/>
    </source>
</evidence>
<protein>
    <submittedName>
        <fullName evidence="7">Uncharacterized protein</fullName>
    </submittedName>
</protein>
<dbReference type="VEuPathDB" id="FungiDB:RhiirA1_397039"/>
<comment type="caution">
    <text evidence="7">The sequence shown here is derived from an EMBL/GenBank/DDBJ whole genome shotgun (WGS) entry which is preliminary data.</text>
</comment>
<name>A0A2I1G5G5_9GLOM</name>
<dbReference type="PANTHER" id="PTHR16932:SF18">
    <property type="entry name" value="INTERFERON, ALPHA-INDUCIBLE PROTEIN 27-LIKE 2"/>
    <property type="match status" value="1"/>
</dbReference>
<dbReference type="InterPro" id="IPR038213">
    <property type="entry name" value="IFI6/IFI27-like_sf"/>
</dbReference>
<accession>A0A2I1G5G5</accession>
<keyword evidence="3 6" id="KW-0812">Transmembrane</keyword>
<comment type="similarity">
    <text evidence="2">Belongs to the IFI6/IFI27 family.</text>
</comment>
<dbReference type="AlphaFoldDB" id="A0A2I1G5G5"/>
<dbReference type="InterPro" id="IPR009311">
    <property type="entry name" value="IFI6/IFI27-like"/>
</dbReference>
<keyword evidence="5 6" id="KW-0472">Membrane</keyword>
<feature type="transmembrane region" description="Helical" evidence="6">
    <location>
        <begin position="77"/>
        <end position="98"/>
    </location>
</feature>
<dbReference type="VEuPathDB" id="FungiDB:FUN_021560"/>
<proteinExistence type="inferred from homology"/>
<reference evidence="7 8" key="1">
    <citation type="submission" date="2015-10" db="EMBL/GenBank/DDBJ databases">
        <title>Genome analyses suggest a sexual origin of heterokaryosis in a supposedly ancient asexual fungus.</title>
        <authorList>
            <person name="Ropars J."/>
            <person name="Sedzielewska K."/>
            <person name="Noel J."/>
            <person name="Charron P."/>
            <person name="Farinelli L."/>
            <person name="Marton T."/>
            <person name="Kruger M."/>
            <person name="Pelin A."/>
            <person name="Brachmann A."/>
            <person name="Corradi N."/>
        </authorList>
    </citation>
    <scope>NUCLEOTIDE SEQUENCE [LARGE SCALE GENOMIC DNA]</scope>
    <source>
        <strain evidence="7 8">A4</strain>
    </source>
</reference>
<evidence type="ECO:0000256" key="1">
    <source>
        <dbReference type="ARBA" id="ARBA00004141"/>
    </source>
</evidence>
<evidence type="ECO:0000256" key="3">
    <source>
        <dbReference type="ARBA" id="ARBA00022692"/>
    </source>
</evidence>
<organism evidence="7 8">
    <name type="scientific">Rhizophagus irregularis</name>
    <dbReference type="NCBI Taxonomy" id="588596"/>
    <lineage>
        <taxon>Eukaryota</taxon>
        <taxon>Fungi</taxon>
        <taxon>Fungi incertae sedis</taxon>
        <taxon>Mucoromycota</taxon>
        <taxon>Glomeromycotina</taxon>
        <taxon>Glomeromycetes</taxon>
        <taxon>Glomerales</taxon>
        <taxon>Glomeraceae</taxon>
        <taxon>Rhizophagus</taxon>
    </lineage>
</organism>
<dbReference type="Gene3D" id="6.10.110.10">
    <property type="match status" value="1"/>
</dbReference>
<dbReference type="OrthoDB" id="2392531at2759"/>
<evidence type="ECO:0000313" key="8">
    <source>
        <dbReference type="Proteomes" id="UP000234323"/>
    </source>
</evidence>
<feature type="transmembrane region" description="Helical" evidence="6">
    <location>
        <begin position="36"/>
        <end position="65"/>
    </location>
</feature>
<keyword evidence="4 6" id="KW-1133">Transmembrane helix</keyword>